<feature type="transmembrane region" description="Helical" evidence="8">
    <location>
        <begin position="238"/>
        <end position="259"/>
    </location>
</feature>
<feature type="transmembrane region" description="Helical" evidence="8">
    <location>
        <begin position="62"/>
        <end position="81"/>
    </location>
</feature>
<sequence length="520" mass="53376">MNRMDVLPASSAPAPTNALTPRRRWAALAVLTLAVTLLAIDGTVLALAVPSLTTALEPSHTQLLWIGDIYSFALAGLLVTMGNVADRVGRRRLLLVGSVAFGVSSAIAAFAPTAELLIAARALLGVSGATIMPSTLSIVRNLFEDPRQRTRAIAIWSAGATAGAALGPLVGGTLLEHFWWGSVFLINIPVMIAVVGLGLWLLPESRNPVKPPVDWFSAALSLLAIVPLVYAIKHTVSAGFDAQSAAAVGIGALAAVLFVRRQRRLTHPLLDVALFRDPAFSGAIAAAGTAIFAFSGLLFFFSQYLQLVRDLSPLRAGLVELPTTAASIVVVALVAWLVRRLGAGRAAALGLATAAVGLLLLALVLNRDGYVGVIVAMAIIGLGVGVAMTLANDTVVTAAPRERAGAAASVAETTYELGLALGIAVLGSVQALVYERGLDLPSGTPDQVGEAAGESLAVLRREFGGEASAHAAVDAAQRAFASGVGTTIGIASVLVLVAAVLAWRLIPSPRGEGAHGDEAA</sequence>
<name>A0A286E6A3_9ACTN</name>
<dbReference type="GO" id="GO:0005886">
    <property type="term" value="C:plasma membrane"/>
    <property type="evidence" value="ECO:0007669"/>
    <property type="project" value="UniProtKB-SubCell"/>
</dbReference>
<dbReference type="InterPro" id="IPR036259">
    <property type="entry name" value="MFS_trans_sf"/>
</dbReference>
<dbReference type="PANTHER" id="PTHR42718">
    <property type="entry name" value="MAJOR FACILITATOR SUPERFAMILY MULTIDRUG TRANSPORTER MFSC"/>
    <property type="match status" value="1"/>
</dbReference>
<proteinExistence type="predicted"/>
<evidence type="ECO:0000256" key="3">
    <source>
        <dbReference type="ARBA" id="ARBA00022475"/>
    </source>
</evidence>
<feature type="transmembrane region" description="Helical" evidence="8">
    <location>
        <begin position="177"/>
        <end position="201"/>
    </location>
</feature>
<dbReference type="Proteomes" id="UP000219072">
    <property type="component" value="Unassembled WGS sequence"/>
</dbReference>
<evidence type="ECO:0000313" key="10">
    <source>
        <dbReference type="EMBL" id="SOD66430.1"/>
    </source>
</evidence>
<evidence type="ECO:0000256" key="8">
    <source>
        <dbReference type="SAM" id="Phobius"/>
    </source>
</evidence>
<evidence type="ECO:0000256" key="6">
    <source>
        <dbReference type="ARBA" id="ARBA00023136"/>
    </source>
</evidence>
<evidence type="ECO:0000256" key="7">
    <source>
        <dbReference type="ARBA" id="ARBA00023251"/>
    </source>
</evidence>
<dbReference type="PROSITE" id="PS00216">
    <property type="entry name" value="SUGAR_TRANSPORT_1"/>
    <property type="match status" value="1"/>
</dbReference>
<keyword evidence="11" id="KW-1185">Reference proteome</keyword>
<accession>A0A286E6A3</accession>
<protein>
    <submittedName>
        <fullName evidence="10">MFS transporter, DHA2 family, multidrug resistance protein</fullName>
    </submittedName>
</protein>
<feature type="transmembrane region" description="Helical" evidence="8">
    <location>
        <begin position="213"/>
        <end position="232"/>
    </location>
</feature>
<dbReference type="InterPro" id="IPR011701">
    <property type="entry name" value="MFS"/>
</dbReference>
<keyword evidence="2" id="KW-0813">Transport</keyword>
<keyword evidence="7" id="KW-0046">Antibiotic resistance</keyword>
<feature type="transmembrane region" description="Helical" evidence="8">
    <location>
        <begin position="346"/>
        <end position="365"/>
    </location>
</feature>
<feature type="transmembrane region" description="Helical" evidence="8">
    <location>
        <begin position="118"/>
        <end position="139"/>
    </location>
</feature>
<feature type="transmembrane region" description="Helical" evidence="8">
    <location>
        <begin position="93"/>
        <end position="112"/>
    </location>
</feature>
<dbReference type="EMBL" id="OCNE01000025">
    <property type="protein sequence ID" value="SOD66430.1"/>
    <property type="molecule type" value="Genomic_DNA"/>
</dbReference>
<feature type="transmembrane region" description="Helical" evidence="8">
    <location>
        <begin position="479"/>
        <end position="503"/>
    </location>
</feature>
<dbReference type="InterPro" id="IPR020846">
    <property type="entry name" value="MFS_dom"/>
</dbReference>
<feature type="domain" description="Major facilitator superfamily (MFS) profile" evidence="9">
    <location>
        <begin position="27"/>
        <end position="510"/>
    </location>
</feature>
<dbReference type="GO" id="GO:0046677">
    <property type="term" value="P:response to antibiotic"/>
    <property type="evidence" value="ECO:0007669"/>
    <property type="project" value="UniProtKB-KW"/>
</dbReference>
<comment type="subcellular location">
    <subcellularLocation>
        <location evidence="1">Cell membrane</location>
        <topology evidence="1">Multi-pass membrane protein</topology>
    </subcellularLocation>
</comment>
<keyword evidence="4 8" id="KW-0812">Transmembrane</keyword>
<dbReference type="SUPFAM" id="SSF103473">
    <property type="entry name" value="MFS general substrate transporter"/>
    <property type="match status" value="1"/>
</dbReference>
<feature type="transmembrane region" description="Helical" evidence="8">
    <location>
        <begin position="371"/>
        <end position="392"/>
    </location>
</feature>
<evidence type="ECO:0000256" key="5">
    <source>
        <dbReference type="ARBA" id="ARBA00022989"/>
    </source>
</evidence>
<reference evidence="10 11" key="1">
    <citation type="submission" date="2017-09" db="EMBL/GenBank/DDBJ databases">
        <authorList>
            <person name="Ehlers B."/>
            <person name="Leendertz F.H."/>
        </authorList>
    </citation>
    <scope>NUCLEOTIDE SEQUENCE [LARGE SCALE GENOMIC DNA]</scope>
    <source>
        <strain evidence="10 11">CGMCC 4.7095</strain>
    </source>
</reference>
<dbReference type="PROSITE" id="PS50850">
    <property type="entry name" value="MFS"/>
    <property type="match status" value="1"/>
</dbReference>
<feature type="transmembrane region" description="Helical" evidence="8">
    <location>
        <begin position="321"/>
        <end position="339"/>
    </location>
</feature>
<dbReference type="Pfam" id="PF07690">
    <property type="entry name" value="MFS_1"/>
    <property type="match status" value="1"/>
</dbReference>
<evidence type="ECO:0000256" key="1">
    <source>
        <dbReference type="ARBA" id="ARBA00004651"/>
    </source>
</evidence>
<feature type="transmembrane region" description="Helical" evidence="8">
    <location>
        <begin position="151"/>
        <end position="171"/>
    </location>
</feature>
<dbReference type="Gene3D" id="1.20.1720.10">
    <property type="entry name" value="Multidrug resistance protein D"/>
    <property type="match status" value="1"/>
</dbReference>
<evidence type="ECO:0000256" key="2">
    <source>
        <dbReference type="ARBA" id="ARBA00022448"/>
    </source>
</evidence>
<dbReference type="InterPro" id="IPR005829">
    <property type="entry name" value="Sugar_transporter_CS"/>
</dbReference>
<organism evidence="10 11">
    <name type="scientific">Streptomyces zhaozhouensis</name>
    <dbReference type="NCBI Taxonomy" id="1300267"/>
    <lineage>
        <taxon>Bacteria</taxon>
        <taxon>Bacillati</taxon>
        <taxon>Actinomycetota</taxon>
        <taxon>Actinomycetes</taxon>
        <taxon>Kitasatosporales</taxon>
        <taxon>Streptomycetaceae</taxon>
        <taxon>Streptomyces</taxon>
    </lineage>
</organism>
<keyword evidence="5 8" id="KW-1133">Transmembrane helix</keyword>
<feature type="transmembrane region" description="Helical" evidence="8">
    <location>
        <begin position="280"/>
        <end position="301"/>
    </location>
</feature>
<evidence type="ECO:0000256" key="4">
    <source>
        <dbReference type="ARBA" id="ARBA00022692"/>
    </source>
</evidence>
<dbReference type="CDD" id="cd17321">
    <property type="entry name" value="MFS_MMR_MDR_like"/>
    <property type="match status" value="1"/>
</dbReference>
<dbReference type="GO" id="GO:0022857">
    <property type="term" value="F:transmembrane transporter activity"/>
    <property type="evidence" value="ECO:0007669"/>
    <property type="project" value="InterPro"/>
</dbReference>
<keyword evidence="3" id="KW-1003">Cell membrane</keyword>
<dbReference type="PANTHER" id="PTHR42718:SF47">
    <property type="entry name" value="METHYL VIOLOGEN RESISTANCE PROTEIN SMVA"/>
    <property type="match status" value="1"/>
</dbReference>
<dbReference type="Gene3D" id="1.20.1250.20">
    <property type="entry name" value="MFS general substrate transporter like domains"/>
    <property type="match status" value="1"/>
</dbReference>
<evidence type="ECO:0000259" key="9">
    <source>
        <dbReference type="PROSITE" id="PS50850"/>
    </source>
</evidence>
<evidence type="ECO:0000313" key="11">
    <source>
        <dbReference type="Proteomes" id="UP000219072"/>
    </source>
</evidence>
<gene>
    <name evidence="10" type="ORF">SAMN06297387_12576</name>
</gene>
<keyword evidence="6 8" id="KW-0472">Membrane</keyword>
<dbReference type="AlphaFoldDB" id="A0A286E6A3"/>